<evidence type="ECO:0000313" key="4">
    <source>
        <dbReference type="Proteomes" id="UP000051717"/>
    </source>
</evidence>
<dbReference type="Proteomes" id="UP000051717">
    <property type="component" value="Unassembled WGS sequence"/>
</dbReference>
<feature type="compositionally biased region" description="Low complexity" evidence="1">
    <location>
        <begin position="903"/>
        <end position="917"/>
    </location>
</feature>
<accession>A0A0S8GAM9</accession>
<proteinExistence type="predicted"/>
<feature type="region of interest" description="Disordered" evidence="1">
    <location>
        <begin position="1435"/>
        <end position="1458"/>
    </location>
</feature>
<evidence type="ECO:0000259" key="2">
    <source>
        <dbReference type="Pfam" id="PF14349"/>
    </source>
</evidence>
<evidence type="ECO:0000313" key="3">
    <source>
        <dbReference type="EMBL" id="KPK69902.1"/>
    </source>
</evidence>
<feature type="region of interest" description="Disordered" evidence="1">
    <location>
        <begin position="1322"/>
        <end position="1349"/>
    </location>
</feature>
<dbReference type="PATRIC" id="fig|1703774.3.peg.1520"/>
<sequence>MLRPGTHNFRVWTAAALLILSAGLPRAQGGPALRWPSRAGVEPFSVPSLPGLGVSPARLRDLSLLTRYGVEDSVAIDLPARAVRRVVTYRGEVLAVGPIGGLDRFVSQRASRRLREARRRALVTTLTARGETGGTGGLVPNIDIPVAFPTPIAGVIGQGGQLKVDGSQRIELGGVSSYVEEEVYTEFNRPSRFPQLDMEQRLLLNLQGTVGEKIHVFVDHDSQQEAELKNKIRIRYEGEEDEIVQEIEAGNTQLGLPSTQYVGGGISHHGLFGIKGRAQVGGLEVTAIASKEEGRTEKKTFEGQATFNRLTIYDREFISNRFFWVGTVEPLALMQVYVDDQDERTDLEQNVSPGKAYFDPERPDTSFDYYTGSFYRLVEGADEDYIFDPVNNVIEMNRRLTNDVLAVMYTTASQDTVGGIVSDTLMLKLLKPRFPDPSSPTWHYALKNYYDLGSSRIIGGSLEIKIKKDPSGAGELIETEEGATYLSLLGLDPDGDGDVEPGYLVLTRGLLAFPAQGPPDTLRFTVAGADTEIYVPDLRPFANDILADPVSVIYDSTSLDLDDGKVYVIEVGYKSVQTIYSLGINILPESEVVKVNGLRLSRGSGYFIDYDTGILTLLSEAAASEDARIEIDYEYQPFFAFGEKTLLGARADYRFSDRFQVGSTWMYRSERSFEERPRLGQEPTQILLGEADMTLEAEPALFTKVADLLPLVETEEPSHLYITGEVAASFPDPNTRGEVFVDDMEGAELASGLGLARTAWSYGTIPVQKDTSTFGRIYWYNPKGVKAGDIEPGLPEEDRQQERLVLALALDPRDALPIVEESWGGISRCISPGGYDFSDSRLLEVWVKGDGGRVHIDLGTEIDEDAPRWTAAGAIAGWNGVLDTEDANRNGYLDVGAGEDAGLDGVAGADGDQVPGDDGNDDYPQGEIRSEDYFKLNRTENNRRLDTENLNRDNGLNRRNDYFEFTIDLEDTQFVAIPENEKGWTLYRVPLTDTAALDTVVGAPDWEHIIFARLWLDGLAEQDTVLIGGLEVVGNRWQNEGVIPVVGGAAPVQEYERFEVATVNSREDPEYKPPYDPGVDREGKRMTEGSLVLQYQDIEVGHGGLAYRSLFTSDDYTDYREIRVYVYGDASGSHFFYRVGEDSANYYGYEVDVTWSGWQELFVDLRELTRLKQETPLDSTGSRYATEGPYVVRGSPSLTNIEWLALGVENRDQPGGNPVSGELWVDDVRLTEVVRRVGTAARARIETKFADLLSLNATVDRRESDFYSMSDWAARQTGGGGRGRSATRLGFNVDGTLQLERFLPASWGITLPLSGSWDESQSLPRFGEGDDVELTAGEARKERTQRRDRRISASFRKPKRSLNRFAQLTLDHLTASGSVSQHVGYSPTSVDTSMTYATAVNYSYSPRISPLRLPRGLELLYTPTSFSLGTGYTEQWRKSRTDPGGPITSRSRSRAVKGNTKVDVRPFPSLTGSYSLNVIRDLELEKRRFNRNIGSEVNRTQTVTTSFSPTLTRILSHTFSYSTRYAEDHPNRSVLTDSLDLRNASNANTSQVRLGLNFPEFVRIFTGLRDEAKDASARPGSPHWLAMQAEKWSRNITSPQASYTQDRQTRAYGLLDRPSLRYQIGLTRSSGDVPRYEGYRGLSEDSRSVSNSYRLSSGVRMGTVNVSVATHRTDSRAETAGWRAREGHSATWPDLSLSWGRVERFQIFRGLVTSSTLSSSYMRRTERRGYVGEPSDYITEVNSFSPLIAWQARWRQGIGTNLSTNYTRTEVENVNTMTQISSVSQEETRNIRLTANYSFSAPGGLRLPFVRNRLRFTSNLDFSLMASYSTQVRTRVQKGLAAAPVIEVDINTLSIVPQASYNFSSSVVGGLSGEYTRRRDNQADRTFKTIEVRVFVEFKF</sequence>
<gene>
    <name evidence="3" type="ORF">AMJ82_04380</name>
</gene>
<feature type="region of interest" description="Disordered" evidence="1">
    <location>
        <begin position="903"/>
        <end position="928"/>
    </location>
</feature>
<dbReference type="EMBL" id="LJUI01000025">
    <property type="protein sequence ID" value="KPK69902.1"/>
    <property type="molecule type" value="Genomic_DNA"/>
</dbReference>
<evidence type="ECO:0000256" key="1">
    <source>
        <dbReference type="SAM" id="MobiDB-lite"/>
    </source>
</evidence>
<protein>
    <recommendedName>
        <fullName evidence="2">Gliding motility protein SprA N-terminal domain-containing protein</fullName>
    </recommendedName>
</protein>
<feature type="domain" description="Gliding motility protein SprA N-terminal" evidence="2">
    <location>
        <begin position="941"/>
        <end position="1334"/>
    </location>
</feature>
<dbReference type="Pfam" id="PF14349">
    <property type="entry name" value="SprA_N"/>
    <property type="match status" value="1"/>
</dbReference>
<comment type="caution">
    <text evidence="3">The sequence shown here is derived from an EMBL/GenBank/DDBJ whole genome shotgun (WGS) entry which is preliminary data.</text>
</comment>
<reference evidence="3 4" key="1">
    <citation type="journal article" date="2015" name="Microbiome">
        <title>Genomic resolution of linkages in carbon, nitrogen, and sulfur cycling among widespread estuary sediment bacteria.</title>
        <authorList>
            <person name="Baker B.J."/>
            <person name="Lazar C.S."/>
            <person name="Teske A.P."/>
            <person name="Dick G.J."/>
        </authorList>
    </citation>
    <scope>NUCLEOTIDE SEQUENCE [LARGE SCALE GENOMIC DNA]</scope>
    <source>
        <strain evidence="3">SM23_40</strain>
    </source>
</reference>
<organism evidence="3 4">
    <name type="scientific">candidate division TA06 bacterium SM23_40</name>
    <dbReference type="NCBI Taxonomy" id="1703774"/>
    <lineage>
        <taxon>Bacteria</taxon>
        <taxon>Bacteria division TA06</taxon>
    </lineage>
</organism>
<name>A0A0S8GAM9_UNCT6</name>
<dbReference type="InterPro" id="IPR025684">
    <property type="entry name" value="SprA_N_dom"/>
</dbReference>